<evidence type="ECO:0000256" key="2">
    <source>
        <dbReference type="SAM" id="SignalP"/>
    </source>
</evidence>
<dbReference type="InterPro" id="IPR038219">
    <property type="entry name" value="Sep15/SelM_sf"/>
</dbReference>
<protein>
    <submittedName>
        <fullName evidence="3">Uncharacterized protein</fullName>
    </submittedName>
</protein>
<dbReference type="Gene3D" id="3.40.30.50">
    <property type="entry name" value="Sep15/SelM thioredoxin-like domain, active-site redox motif"/>
    <property type="match status" value="1"/>
</dbReference>
<accession>A0AAD8YG11</accession>
<evidence type="ECO:0000313" key="4">
    <source>
        <dbReference type="Proteomes" id="UP001224775"/>
    </source>
</evidence>
<dbReference type="AlphaFoldDB" id="A0AAD8YG11"/>
<gene>
    <name evidence="3" type="ORF">QTG54_003838</name>
</gene>
<sequence>MIQTLILIVSTLLVAATAANPLPGEPDGVDLYKKVDVEFIPGRKAVMTIYQDGAETEKITLSDYNDKDKLHALFIEKGFEKYNEEELAEIRRMKQEVEDAEDKKAIKRLRGNINQLTKPITGGKISSKMLRDLNVADKHMNKAQQKAAVKEKIKEMKQAREDFMMVGMPDDRPKESVQ</sequence>
<comment type="caution">
    <text evidence="3">The sequence shown here is derived from an EMBL/GenBank/DDBJ whole genome shotgun (WGS) entry which is preliminary data.</text>
</comment>
<feature type="chain" id="PRO_5042114468" evidence="2">
    <location>
        <begin position="20"/>
        <end position="178"/>
    </location>
</feature>
<evidence type="ECO:0000256" key="1">
    <source>
        <dbReference type="SAM" id="Coils"/>
    </source>
</evidence>
<keyword evidence="4" id="KW-1185">Reference proteome</keyword>
<feature type="coiled-coil region" evidence="1">
    <location>
        <begin position="83"/>
        <end position="110"/>
    </location>
</feature>
<feature type="signal peptide" evidence="2">
    <location>
        <begin position="1"/>
        <end position="19"/>
    </location>
</feature>
<evidence type="ECO:0000313" key="3">
    <source>
        <dbReference type="EMBL" id="KAK1745914.1"/>
    </source>
</evidence>
<dbReference type="Proteomes" id="UP001224775">
    <property type="component" value="Unassembled WGS sequence"/>
</dbReference>
<keyword evidence="1" id="KW-0175">Coiled coil</keyword>
<dbReference type="EMBL" id="JATAAI010000005">
    <property type="protein sequence ID" value="KAK1745914.1"/>
    <property type="molecule type" value="Genomic_DNA"/>
</dbReference>
<organism evidence="3 4">
    <name type="scientific">Skeletonema marinoi</name>
    <dbReference type="NCBI Taxonomy" id="267567"/>
    <lineage>
        <taxon>Eukaryota</taxon>
        <taxon>Sar</taxon>
        <taxon>Stramenopiles</taxon>
        <taxon>Ochrophyta</taxon>
        <taxon>Bacillariophyta</taxon>
        <taxon>Coscinodiscophyceae</taxon>
        <taxon>Thalassiosirophycidae</taxon>
        <taxon>Thalassiosirales</taxon>
        <taxon>Skeletonemataceae</taxon>
        <taxon>Skeletonema</taxon>
        <taxon>Skeletonema marinoi-dohrnii complex</taxon>
    </lineage>
</organism>
<reference evidence="3" key="1">
    <citation type="submission" date="2023-06" db="EMBL/GenBank/DDBJ databases">
        <title>Survivors Of The Sea: Transcriptome response of Skeletonema marinoi to long-term dormancy.</title>
        <authorList>
            <person name="Pinder M.I.M."/>
            <person name="Kourtchenko O."/>
            <person name="Robertson E.K."/>
            <person name="Larsson T."/>
            <person name="Maumus F."/>
            <person name="Osuna-Cruz C.M."/>
            <person name="Vancaester E."/>
            <person name="Stenow R."/>
            <person name="Vandepoele K."/>
            <person name="Ploug H."/>
            <person name="Bruchert V."/>
            <person name="Godhe A."/>
            <person name="Topel M."/>
        </authorList>
    </citation>
    <scope>NUCLEOTIDE SEQUENCE</scope>
    <source>
        <strain evidence="3">R05AC</strain>
    </source>
</reference>
<proteinExistence type="predicted"/>
<name>A0AAD8YG11_9STRA</name>
<keyword evidence="2" id="KW-0732">Signal</keyword>